<keyword evidence="4" id="KW-1003">Cell membrane</keyword>
<evidence type="ECO:0000256" key="2">
    <source>
        <dbReference type="ARBA" id="ARBA00004429"/>
    </source>
</evidence>
<dbReference type="InterPro" id="IPR010817">
    <property type="entry name" value="HemY_N"/>
</dbReference>
<organism evidence="12 13">
    <name type="scientific">Pseudomonas mangiferae</name>
    <dbReference type="NCBI Taxonomy" id="2593654"/>
    <lineage>
        <taxon>Bacteria</taxon>
        <taxon>Pseudomonadati</taxon>
        <taxon>Pseudomonadota</taxon>
        <taxon>Gammaproteobacteria</taxon>
        <taxon>Pseudomonadales</taxon>
        <taxon>Pseudomonadaceae</taxon>
        <taxon>Pseudomonas</taxon>
    </lineage>
</organism>
<sequence length="410" mass="45996">MRRVALLLMMLLVLAGLALLGLAIAHHKGYVLIAYDGFRYESSLWATLALLAVVALLVYLVRLLLSAVVVTGGLVNPWSGRHRRRRIHQASEQGFLDLAEGRWERALRHLKRAAEADPRPLAYYLGAARAAQALGDAAESDRLLARALERQPDAELAIALTHAELQVERGETDGARDTLEAMRARQPRHPQVLRQLQRVYLMRGDWAPLRDLVPVLRKEKALGDSELDGVERQVWTEYLGETGTGETHLAELQAAWQAVPSARRQEPALLAAYAERLHRLGADDEAEKLVRQALRDRYDARLVRLYGLLQGSEPGKQLQTAEAWLAQHPSDPVLLLTLGRLCLHNQLWGKANEYFESSLAFERDPETCAELAHLLAERGDVERSNRLFREGFDLLERSRHPVTLPVPQAG</sequence>
<dbReference type="InterPro" id="IPR011990">
    <property type="entry name" value="TPR-like_helical_dom_sf"/>
</dbReference>
<keyword evidence="6 10" id="KW-0812">Transmembrane</keyword>
<evidence type="ECO:0000256" key="1">
    <source>
        <dbReference type="ARBA" id="ARBA00002962"/>
    </source>
</evidence>
<keyword evidence="7 10" id="KW-1133">Transmembrane helix</keyword>
<evidence type="ECO:0000259" key="11">
    <source>
        <dbReference type="Pfam" id="PF07219"/>
    </source>
</evidence>
<gene>
    <name evidence="12" type="ORF">FM069_08960</name>
</gene>
<dbReference type="Proteomes" id="UP000315235">
    <property type="component" value="Unassembled WGS sequence"/>
</dbReference>
<dbReference type="EMBL" id="VJOY01000005">
    <property type="protein sequence ID" value="TRX75217.1"/>
    <property type="molecule type" value="Genomic_DNA"/>
</dbReference>
<evidence type="ECO:0000256" key="10">
    <source>
        <dbReference type="SAM" id="Phobius"/>
    </source>
</evidence>
<keyword evidence="13" id="KW-1185">Reference proteome</keyword>
<evidence type="ECO:0000256" key="5">
    <source>
        <dbReference type="ARBA" id="ARBA00022519"/>
    </source>
</evidence>
<dbReference type="GO" id="GO:0006779">
    <property type="term" value="P:porphyrin-containing compound biosynthetic process"/>
    <property type="evidence" value="ECO:0007669"/>
    <property type="project" value="UniProtKB-KW"/>
</dbReference>
<comment type="pathway">
    <text evidence="3">Porphyrin-containing compound metabolism; protoheme biosynthesis.</text>
</comment>
<dbReference type="PANTHER" id="PTHR12558:SF13">
    <property type="entry name" value="CELL DIVISION CYCLE PROTEIN 27 HOMOLOG"/>
    <property type="match status" value="1"/>
</dbReference>
<keyword evidence="9" id="KW-0627">Porphyrin biosynthesis</keyword>
<keyword evidence="8 10" id="KW-0472">Membrane</keyword>
<evidence type="ECO:0000256" key="3">
    <source>
        <dbReference type="ARBA" id="ARBA00004744"/>
    </source>
</evidence>
<feature type="transmembrane region" description="Helical" evidence="10">
    <location>
        <begin position="49"/>
        <end position="75"/>
    </location>
</feature>
<feature type="domain" description="HemY N-terminal" evidence="11">
    <location>
        <begin position="29"/>
        <end position="135"/>
    </location>
</feature>
<dbReference type="PANTHER" id="PTHR12558">
    <property type="entry name" value="CELL DIVISION CYCLE 16,23,27"/>
    <property type="match status" value="1"/>
</dbReference>
<evidence type="ECO:0000256" key="8">
    <source>
        <dbReference type="ARBA" id="ARBA00023136"/>
    </source>
</evidence>
<comment type="function">
    <text evidence="1">Involved in a late step of protoheme IX synthesis.</text>
</comment>
<dbReference type="GO" id="GO:0042168">
    <property type="term" value="P:heme metabolic process"/>
    <property type="evidence" value="ECO:0007669"/>
    <property type="project" value="InterPro"/>
</dbReference>
<evidence type="ECO:0000256" key="6">
    <source>
        <dbReference type="ARBA" id="ARBA00022692"/>
    </source>
</evidence>
<dbReference type="NCBIfam" id="TIGR00540">
    <property type="entry name" value="TPR_hemY_coli"/>
    <property type="match status" value="1"/>
</dbReference>
<dbReference type="Gene3D" id="1.25.40.10">
    <property type="entry name" value="Tetratricopeptide repeat domain"/>
    <property type="match status" value="2"/>
</dbReference>
<keyword evidence="5" id="KW-0997">Cell inner membrane</keyword>
<dbReference type="OrthoDB" id="7053339at2"/>
<dbReference type="Pfam" id="PF07219">
    <property type="entry name" value="HemY_N"/>
    <property type="match status" value="1"/>
</dbReference>
<protein>
    <submittedName>
        <fullName evidence="12">Heme biosynthesis protein HemY</fullName>
    </submittedName>
</protein>
<accession>A0A553H0F0</accession>
<reference evidence="12 13" key="1">
    <citation type="submission" date="2019-07" db="EMBL/GenBank/DDBJ databases">
        <title>Pseudomonas mangiferae sp. nov., isolated from bark of mango tree in Thailand.</title>
        <authorList>
            <person name="Srisuk N."/>
            <person name="Anurat P."/>
        </authorList>
    </citation>
    <scope>NUCLEOTIDE SEQUENCE [LARGE SCALE GENOMIC DNA]</scope>
    <source>
        <strain evidence="12 13">DMKU_BBB3-04</strain>
    </source>
</reference>
<evidence type="ECO:0000256" key="7">
    <source>
        <dbReference type="ARBA" id="ARBA00022989"/>
    </source>
</evidence>
<dbReference type="AlphaFoldDB" id="A0A553H0F0"/>
<comment type="subcellular location">
    <subcellularLocation>
        <location evidence="2">Cell inner membrane</location>
        <topology evidence="2">Multi-pass membrane protein</topology>
    </subcellularLocation>
</comment>
<proteinExistence type="predicted"/>
<dbReference type="SUPFAM" id="SSF48452">
    <property type="entry name" value="TPR-like"/>
    <property type="match status" value="1"/>
</dbReference>
<dbReference type="InterPro" id="IPR005254">
    <property type="entry name" value="Heme_biosyn_assoc_TPR_pro"/>
</dbReference>
<comment type="caution">
    <text evidence="12">The sequence shown here is derived from an EMBL/GenBank/DDBJ whole genome shotgun (WGS) entry which is preliminary data.</text>
</comment>
<evidence type="ECO:0000256" key="4">
    <source>
        <dbReference type="ARBA" id="ARBA00022475"/>
    </source>
</evidence>
<dbReference type="GO" id="GO:0005886">
    <property type="term" value="C:plasma membrane"/>
    <property type="evidence" value="ECO:0007669"/>
    <property type="project" value="UniProtKB-SubCell"/>
</dbReference>
<dbReference type="RefSeq" id="WP_143487953.1">
    <property type="nucleotide sequence ID" value="NZ_VJOY01000005.1"/>
</dbReference>
<evidence type="ECO:0000256" key="9">
    <source>
        <dbReference type="ARBA" id="ARBA00023244"/>
    </source>
</evidence>
<dbReference type="UniPathway" id="UPA00252"/>
<evidence type="ECO:0000313" key="13">
    <source>
        <dbReference type="Proteomes" id="UP000315235"/>
    </source>
</evidence>
<name>A0A553H0F0_9PSED</name>
<evidence type="ECO:0000313" key="12">
    <source>
        <dbReference type="EMBL" id="TRX75217.1"/>
    </source>
</evidence>